<dbReference type="Proteomes" id="UP000789366">
    <property type="component" value="Unassembled WGS sequence"/>
</dbReference>
<gene>
    <name evidence="1" type="ORF">SPELUC_LOCUS3558</name>
</gene>
<organism evidence="1 2">
    <name type="scientific">Cetraspora pellucida</name>
    <dbReference type="NCBI Taxonomy" id="1433469"/>
    <lineage>
        <taxon>Eukaryota</taxon>
        <taxon>Fungi</taxon>
        <taxon>Fungi incertae sedis</taxon>
        <taxon>Mucoromycota</taxon>
        <taxon>Glomeromycotina</taxon>
        <taxon>Glomeromycetes</taxon>
        <taxon>Diversisporales</taxon>
        <taxon>Gigasporaceae</taxon>
        <taxon>Cetraspora</taxon>
    </lineage>
</organism>
<dbReference type="EMBL" id="CAJVPW010002768">
    <property type="protein sequence ID" value="CAG8512852.1"/>
    <property type="molecule type" value="Genomic_DNA"/>
</dbReference>
<sequence>MFKELIESILVNISIKKIDNKIQIQINNSVKDCEVDEFNKFHVIFDDWAIKRTTEHNLNDYYYKHLFNIIVKILVSKSVYYFRIRTYIYYYHYSKQFICNLNTNVSYMIEDSLKFDSDLRKIRDELYKHNTLDTEIAFILTEEFKIQSDNLVKFTSLE</sequence>
<reference evidence="1" key="1">
    <citation type="submission" date="2021-06" db="EMBL/GenBank/DDBJ databases">
        <authorList>
            <person name="Kallberg Y."/>
            <person name="Tangrot J."/>
            <person name="Rosling A."/>
        </authorList>
    </citation>
    <scope>NUCLEOTIDE SEQUENCE</scope>
    <source>
        <strain evidence="1">28 12/20/2015</strain>
    </source>
</reference>
<keyword evidence="2" id="KW-1185">Reference proteome</keyword>
<protein>
    <submittedName>
        <fullName evidence="1">3942_t:CDS:1</fullName>
    </submittedName>
</protein>
<name>A0ACA9L626_9GLOM</name>
<accession>A0ACA9L626</accession>
<evidence type="ECO:0000313" key="1">
    <source>
        <dbReference type="EMBL" id="CAG8512852.1"/>
    </source>
</evidence>
<proteinExistence type="predicted"/>
<evidence type="ECO:0000313" key="2">
    <source>
        <dbReference type="Proteomes" id="UP000789366"/>
    </source>
</evidence>
<comment type="caution">
    <text evidence="1">The sequence shown here is derived from an EMBL/GenBank/DDBJ whole genome shotgun (WGS) entry which is preliminary data.</text>
</comment>